<dbReference type="Gene3D" id="3.40.190.10">
    <property type="entry name" value="Periplasmic binding protein-like II"/>
    <property type="match status" value="2"/>
</dbReference>
<evidence type="ECO:0000256" key="10">
    <source>
        <dbReference type="ARBA" id="ARBA00033171"/>
    </source>
</evidence>
<evidence type="ECO:0000256" key="1">
    <source>
        <dbReference type="ARBA" id="ARBA00003469"/>
    </source>
</evidence>
<evidence type="ECO:0000256" key="8">
    <source>
        <dbReference type="ARBA" id="ARBA00022977"/>
    </source>
</evidence>
<keyword evidence="7" id="KW-0663">Pyridoxal phosphate</keyword>
<reference evidence="14 15" key="1">
    <citation type="journal article" date="2017" name="BMC Genomics">
        <title>Comparative genomic and phylogenomic analyses of the Bifidobacteriaceae family.</title>
        <authorList>
            <person name="Lugli G.A."/>
            <person name="Milani C."/>
            <person name="Turroni F."/>
            <person name="Duranti S."/>
            <person name="Mancabelli L."/>
            <person name="Mangifesta M."/>
            <person name="Ferrario C."/>
            <person name="Modesto M."/>
            <person name="Mattarelli P."/>
            <person name="Jiri K."/>
            <person name="van Sinderen D."/>
            <person name="Ventura M."/>
        </authorList>
    </citation>
    <scope>NUCLEOTIDE SEQUENCE [LARGE SCALE GENOMIC DNA]</scope>
    <source>
        <strain evidence="14 15">LMG 21773</strain>
    </source>
</reference>
<keyword evidence="6" id="KW-0479">Metal-binding</keyword>
<dbReference type="GO" id="GO:0009228">
    <property type="term" value="P:thiamine biosynthetic process"/>
    <property type="evidence" value="ECO:0007669"/>
    <property type="project" value="UniProtKB-KW"/>
</dbReference>
<evidence type="ECO:0000256" key="5">
    <source>
        <dbReference type="ARBA" id="ARBA00022679"/>
    </source>
</evidence>
<dbReference type="SUPFAM" id="SSF53850">
    <property type="entry name" value="Periplasmic binding protein-like II"/>
    <property type="match status" value="1"/>
</dbReference>
<comment type="catalytic activity">
    <reaction evidence="11">
        <text>N(6)-(pyridoxal phosphate)-L-lysyl-[4-amino-5-hydroxymethyl-2-methylpyrimidine phosphate synthase] + L-histidyl-[4-amino-5-hydroxymethyl-2-methylpyrimidine phosphate synthase] + 2 Fe(3+) + 4 H2O = L-lysyl-[4-amino-5-hydroxymethyl-2-methylpyrimidine phosphate synthase] + (2S)-2-amino-5-hydroxy-4-oxopentanoyl-[4-amino-5-hydroxymethyl-2-methylpyrimidine phosphate synthase] + 4-amino-2-methyl-5-(phosphooxymethyl)pyrimidine + 3-oxopropanoate + 2 Fe(2+) + 2 H(+)</text>
        <dbReference type="Rhea" id="RHEA:65756"/>
        <dbReference type="Rhea" id="RHEA-COMP:16892"/>
        <dbReference type="Rhea" id="RHEA-COMP:16893"/>
        <dbReference type="Rhea" id="RHEA-COMP:16894"/>
        <dbReference type="Rhea" id="RHEA-COMP:16895"/>
        <dbReference type="ChEBI" id="CHEBI:15377"/>
        <dbReference type="ChEBI" id="CHEBI:15378"/>
        <dbReference type="ChEBI" id="CHEBI:29033"/>
        <dbReference type="ChEBI" id="CHEBI:29034"/>
        <dbReference type="ChEBI" id="CHEBI:29969"/>
        <dbReference type="ChEBI" id="CHEBI:29979"/>
        <dbReference type="ChEBI" id="CHEBI:33190"/>
        <dbReference type="ChEBI" id="CHEBI:58354"/>
        <dbReference type="ChEBI" id="CHEBI:143915"/>
        <dbReference type="ChEBI" id="CHEBI:157692"/>
    </reaction>
    <physiologicalReaction direction="left-to-right" evidence="11">
        <dbReference type="Rhea" id="RHEA:65757"/>
    </physiologicalReaction>
</comment>
<evidence type="ECO:0000313" key="15">
    <source>
        <dbReference type="Proteomes" id="UP000228976"/>
    </source>
</evidence>
<keyword evidence="9" id="KW-0408">Iron</keyword>
<dbReference type="PANTHER" id="PTHR31528">
    <property type="entry name" value="4-AMINO-5-HYDROXYMETHYL-2-METHYLPYRIMIDINE PHOSPHATE SYNTHASE THI11-RELATED"/>
    <property type="match status" value="1"/>
</dbReference>
<keyword evidence="5" id="KW-0808">Transferase</keyword>
<dbReference type="GO" id="GO:0046872">
    <property type="term" value="F:metal ion binding"/>
    <property type="evidence" value="ECO:0007669"/>
    <property type="project" value="UniProtKB-KW"/>
</dbReference>
<evidence type="ECO:0000259" key="13">
    <source>
        <dbReference type="Pfam" id="PF09084"/>
    </source>
</evidence>
<feature type="domain" description="SsuA/THI5-like" evidence="13">
    <location>
        <begin position="85"/>
        <end position="298"/>
    </location>
</feature>
<evidence type="ECO:0000256" key="2">
    <source>
        <dbReference type="ARBA" id="ARBA00004948"/>
    </source>
</evidence>
<evidence type="ECO:0000256" key="3">
    <source>
        <dbReference type="ARBA" id="ARBA00009406"/>
    </source>
</evidence>
<dbReference type="AlphaFoldDB" id="A0A261FCC4"/>
<name>A0A261FCC4_9BIFI</name>
<dbReference type="RefSeq" id="WP_244569568.1">
    <property type="nucleotide sequence ID" value="NZ_JACBYZ010000001.1"/>
</dbReference>
<organism evidence="14 15">
    <name type="scientific">Aeriscardovia aeriphila</name>
    <dbReference type="NCBI Taxonomy" id="218139"/>
    <lineage>
        <taxon>Bacteria</taxon>
        <taxon>Bacillati</taxon>
        <taxon>Actinomycetota</taxon>
        <taxon>Actinomycetes</taxon>
        <taxon>Bifidobacteriales</taxon>
        <taxon>Bifidobacteriaceae</taxon>
        <taxon>Aeriscardovia</taxon>
    </lineage>
</organism>
<proteinExistence type="inferred from homology"/>
<gene>
    <name evidence="14" type="ORF">AEAE_0106</name>
</gene>
<evidence type="ECO:0000256" key="4">
    <source>
        <dbReference type="ARBA" id="ARBA00011738"/>
    </source>
</evidence>
<evidence type="ECO:0000256" key="12">
    <source>
        <dbReference type="SAM" id="MobiDB-lite"/>
    </source>
</evidence>
<protein>
    <recommendedName>
        <fullName evidence="10">Thiamine pyrimidine synthase</fullName>
    </recommendedName>
</protein>
<evidence type="ECO:0000256" key="6">
    <source>
        <dbReference type="ARBA" id="ARBA00022723"/>
    </source>
</evidence>
<dbReference type="Proteomes" id="UP000228976">
    <property type="component" value="Unassembled WGS sequence"/>
</dbReference>
<dbReference type="PANTHER" id="PTHR31528:SF1">
    <property type="entry name" value="4-AMINO-5-HYDROXYMETHYL-2-METHYLPYRIMIDINE PHOSPHATE SYNTHASE THI11-RELATED"/>
    <property type="match status" value="1"/>
</dbReference>
<feature type="compositionally biased region" description="Low complexity" evidence="12">
    <location>
        <begin position="49"/>
        <end position="66"/>
    </location>
</feature>
<dbReference type="GO" id="GO:0016740">
    <property type="term" value="F:transferase activity"/>
    <property type="evidence" value="ECO:0007669"/>
    <property type="project" value="UniProtKB-KW"/>
</dbReference>
<keyword evidence="8" id="KW-0784">Thiamine biosynthesis</keyword>
<evidence type="ECO:0000313" key="14">
    <source>
        <dbReference type="EMBL" id="OZG56797.1"/>
    </source>
</evidence>
<comment type="function">
    <text evidence="1">Responsible for the formation of the pyrimidine heterocycle in the thiamine biosynthesis pathway. Catalyzes the formation of hydroxymethylpyrimidine phosphate (HMP-P) from histidine and pyridoxal phosphate (PLP). The protein uses PLP and the active site histidine to form HMP-P, generating an inactive enzyme. The enzyme can only undergo a single turnover, which suggests it is a suicide enzyme.</text>
</comment>
<feature type="region of interest" description="Disordered" evidence="12">
    <location>
        <begin position="49"/>
        <end position="70"/>
    </location>
</feature>
<dbReference type="Pfam" id="PF09084">
    <property type="entry name" value="NMT1"/>
    <property type="match status" value="1"/>
</dbReference>
<evidence type="ECO:0000256" key="7">
    <source>
        <dbReference type="ARBA" id="ARBA00022898"/>
    </source>
</evidence>
<dbReference type="InterPro" id="IPR027939">
    <property type="entry name" value="NMT1/THI5"/>
</dbReference>
<accession>A0A261FCC4</accession>
<dbReference type="EMBL" id="MWWU01000001">
    <property type="protein sequence ID" value="OZG56797.1"/>
    <property type="molecule type" value="Genomic_DNA"/>
</dbReference>
<comment type="caution">
    <text evidence="14">The sequence shown here is derived from an EMBL/GenBank/DDBJ whole genome shotgun (WGS) entry which is preliminary data.</text>
</comment>
<comment type="subunit">
    <text evidence="4">Homodimer.</text>
</comment>
<keyword evidence="15" id="KW-1185">Reference proteome</keyword>
<evidence type="ECO:0000256" key="9">
    <source>
        <dbReference type="ARBA" id="ARBA00023004"/>
    </source>
</evidence>
<sequence>MMNNLKRVHGVRTTRNINGLHGVHIARRALSILASAALLTSLAACGNQKSSSSSATTSSNQTSATNKADDKNLTPMSFMLDWTPNTNHVGVYVAQKLGYYQQAGLKLTILPTAQTGAETAIESGVANVGFTTLSNVAAVNASGSHLHFVYDLTQKQVARWCSLKARKDITSPKDFSGKTFVTFGSAEQTAVLKQMIRHDGGKPDFKTVTVGTSTFQTLTSGKGDFGGFYETWEGVQSRLDGPALNCFIAGDYGVPGNPDQLGFAVSSTWEKAHSKQVKAFVQATARGYQYALKNPDKAASILLEATRSSALDPKLTKASMKDIVAGKYWGDASGKTDVTAAQQYINFLADNNVYRGIAQDAKVKDVDAAAHPQASTLATNDYVA</sequence>
<comment type="pathway">
    <text evidence="2">Cofactor biosynthesis; thiamine diphosphate biosynthesis.</text>
</comment>
<evidence type="ECO:0000256" key="11">
    <source>
        <dbReference type="ARBA" id="ARBA00048179"/>
    </source>
</evidence>
<comment type="similarity">
    <text evidence="3">Belongs to the NMT1/THI5 family.</text>
</comment>
<dbReference type="InterPro" id="IPR015168">
    <property type="entry name" value="SsuA/THI5"/>
</dbReference>